<reference evidence="4 5" key="1">
    <citation type="submission" date="2015-10" db="EMBL/GenBank/DDBJ databases">
        <title>Draft genome sequence of Streptomyces pseudovenezuelae DSM 40212, type strain for the species Streptomyces pseudovenezuelae.</title>
        <authorList>
            <person name="Ruckert C."/>
            <person name="Winkler A."/>
            <person name="Kalinowski J."/>
            <person name="Kampfer P."/>
            <person name="Glaeser S."/>
        </authorList>
    </citation>
    <scope>NUCLEOTIDE SEQUENCE [LARGE SCALE GENOMIC DNA]</scope>
    <source>
        <strain evidence="4 5">DSM 40212</strain>
    </source>
</reference>
<dbReference type="GO" id="GO:0061503">
    <property type="term" value="F:tRNA threonylcarbamoyladenosine dehydratase"/>
    <property type="evidence" value="ECO:0007669"/>
    <property type="project" value="TreeGrafter"/>
</dbReference>
<accession>A0A101N4U6</accession>
<dbReference type="InterPro" id="IPR045886">
    <property type="entry name" value="ThiF/MoeB/HesA"/>
</dbReference>
<organism evidence="4 5">
    <name type="scientific">Streptomyces pseudovenezuelae</name>
    <dbReference type="NCBI Taxonomy" id="67350"/>
    <lineage>
        <taxon>Bacteria</taxon>
        <taxon>Bacillati</taxon>
        <taxon>Actinomycetota</taxon>
        <taxon>Actinomycetes</taxon>
        <taxon>Kitasatosporales</taxon>
        <taxon>Streptomycetaceae</taxon>
        <taxon>Streptomyces</taxon>
        <taxon>Streptomyces aurantiacus group</taxon>
    </lineage>
</organism>
<dbReference type="CDD" id="cd01483">
    <property type="entry name" value="E1_enzyme_family"/>
    <property type="match status" value="1"/>
</dbReference>
<dbReference type="SUPFAM" id="SSF69572">
    <property type="entry name" value="Activating enzymes of the ubiquitin-like proteins"/>
    <property type="match status" value="1"/>
</dbReference>
<dbReference type="Pfam" id="PF20590">
    <property type="entry name" value="DUF6791"/>
    <property type="match status" value="1"/>
</dbReference>
<feature type="domain" description="THIF-type NAD/FAD binding fold" evidence="2">
    <location>
        <begin position="157"/>
        <end position="284"/>
    </location>
</feature>
<evidence type="ECO:0000259" key="2">
    <source>
        <dbReference type="Pfam" id="PF00899"/>
    </source>
</evidence>
<feature type="domain" description="DUF6791" evidence="3">
    <location>
        <begin position="2"/>
        <end position="145"/>
    </location>
</feature>
<feature type="region of interest" description="Disordered" evidence="1">
    <location>
        <begin position="383"/>
        <end position="407"/>
    </location>
</feature>
<dbReference type="PANTHER" id="PTHR43267:SF3">
    <property type="entry name" value="THIF PROTEIN"/>
    <property type="match status" value="1"/>
</dbReference>
<dbReference type="NCBIfam" id="NF004805">
    <property type="entry name" value="PRK06153.1-4"/>
    <property type="match status" value="1"/>
</dbReference>
<dbReference type="PANTHER" id="PTHR43267">
    <property type="entry name" value="TRNA THREONYLCARBAMOYLADENOSINE DEHYDRATASE"/>
    <property type="match status" value="1"/>
</dbReference>
<dbReference type="EMBL" id="LMWM01000023">
    <property type="protein sequence ID" value="KUM86550.1"/>
    <property type="molecule type" value="Genomic_DNA"/>
</dbReference>
<evidence type="ECO:0000256" key="1">
    <source>
        <dbReference type="SAM" id="MobiDB-lite"/>
    </source>
</evidence>
<dbReference type="Proteomes" id="UP000053039">
    <property type="component" value="Unassembled WGS sequence"/>
</dbReference>
<evidence type="ECO:0000313" key="4">
    <source>
        <dbReference type="EMBL" id="KUM86550.1"/>
    </source>
</evidence>
<gene>
    <name evidence="4" type="ORF">AQI94_21030</name>
</gene>
<dbReference type="AlphaFoldDB" id="A0A101N4U6"/>
<feature type="compositionally biased region" description="Low complexity" evidence="1">
    <location>
        <begin position="395"/>
        <end position="407"/>
    </location>
</feature>
<evidence type="ECO:0000313" key="5">
    <source>
        <dbReference type="Proteomes" id="UP000053039"/>
    </source>
</evidence>
<sequence>MQDGYAVRVVNGFLVIDDIPFVDDAAQVQWGSFVCPLDLSGDTATAPSSHVMCFVGGVPRNKNGEPIDGLVNDGVEKWSASPELTASCGFSQKPAGGYPDYYEKVTHYAAMVIGPAQAIDPEVTPLTFKPVETDEDDGVFRYLDTFSSRAGITEVNARLALKKVVIVGLGGTGAYLLDLLAKTPIHALHLYDGDVLRTHNAFRAPGAASLADLQEGLKKVEYFTRMYSQMRRHIEAHPVNVTSENVGELLDADFVFLAMDTGPDKKVIIEALTVNGIPFIDTGVGVGKDAECIDGQIRITTSLPGRVEHIERDGLISYFAGEGAEYDTNLQVAELNSFTANLAIFRYKKYLGFYADTENELHTVYAVESNDLYNRYGTSTNQDEGIGLGAEPVPASADAGDGSEAAA</sequence>
<comment type="caution">
    <text evidence="4">The sequence shown here is derived from an EMBL/GenBank/DDBJ whole genome shotgun (WGS) entry which is preliminary data.</text>
</comment>
<evidence type="ECO:0000259" key="3">
    <source>
        <dbReference type="Pfam" id="PF20590"/>
    </source>
</evidence>
<dbReference type="InterPro" id="IPR046741">
    <property type="entry name" value="DUF6791"/>
</dbReference>
<proteinExistence type="predicted"/>
<dbReference type="GO" id="GO:0008641">
    <property type="term" value="F:ubiquitin-like modifier activating enzyme activity"/>
    <property type="evidence" value="ECO:0007669"/>
    <property type="project" value="InterPro"/>
</dbReference>
<dbReference type="Gene3D" id="3.40.50.720">
    <property type="entry name" value="NAD(P)-binding Rossmann-like Domain"/>
    <property type="match status" value="1"/>
</dbReference>
<protein>
    <submittedName>
        <fullName evidence="4">Uncharacterized protein</fullName>
    </submittedName>
</protein>
<dbReference type="GO" id="GO:0061504">
    <property type="term" value="P:cyclic threonylcarbamoyladenosine biosynthetic process"/>
    <property type="evidence" value="ECO:0007669"/>
    <property type="project" value="TreeGrafter"/>
</dbReference>
<name>A0A101N4U6_9ACTN</name>
<dbReference type="InterPro" id="IPR035985">
    <property type="entry name" value="Ubiquitin-activating_enz"/>
</dbReference>
<dbReference type="Pfam" id="PF00899">
    <property type="entry name" value="ThiF"/>
    <property type="match status" value="1"/>
</dbReference>
<dbReference type="InterPro" id="IPR000594">
    <property type="entry name" value="ThiF_NAD_FAD-bd"/>
</dbReference>
<dbReference type="NCBIfam" id="NF004804">
    <property type="entry name" value="PRK06153.1-3"/>
    <property type="match status" value="1"/>
</dbReference>